<evidence type="ECO:0008006" key="3">
    <source>
        <dbReference type="Google" id="ProtNLM"/>
    </source>
</evidence>
<evidence type="ECO:0000313" key="1">
    <source>
        <dbReference type="EMBL" id="SDQ66850.1"/>
    </source>
</evidence>
<organism evidence="1 2">
    <name type="scientific">Pseudomonas moorei</name>
    <dbReference type="NCBI Taxonomy" id="395599"/>
    <lineage>
        <taxon>Bacteria</taxon>
        <taxon>Pseudomonadati</taxon>
        <taxon>Pseudomonadota</taxon>
        <taxon>Gammaproteobacteria</taxon>
        <taxon>Pseudomonadales</taxon>
        <taxon>Pseudomonadaceae</taxon>
        <taxon>Pseudomonas</taxon>
    </lineage>
</organism>
<name>A0A1H1CRL9_9PSED</name>
<gene>
    <name evidence="1" type="ORF">SAMN04490195_1352</name>
</gene>
<dbReference type="OrthoDB" id="9182016at2"/>
<dbReference type="Proteomes" id="UP000199570">
    <property type="component" value="Unassembled WGS sequence"/>
</dbReference>
<dbReference type="AlphaFoldDB" id="A0A1H1CRL9"/>
<dbReference type="RefSeq" id="WP_090318982.1">
    <property type="nucleotide sequence ID" value="NZ_FNKJ01000003.1"/>
</dbReference>
<protein>
    <recommendedName>
        <fullName evidence="3">CHAP domain-containing protein</fullName>
    </recommendedName>
</protein>
<evidence type="ECO:0000313" key="2">
    <source>
        <dbReference type="Proteomes" id="UP000199570"/>
    </source>
</evidence>
<dbReference type="EMBL" id="FNKJ01000003">
    <property type="protein sequence ID" value="SDQ66850.1"/>
    <property type="molecule type" value="Genomic_DNA"/>
</dbReference>
<accession>A0A1H1CRL9</accession>
<dbReference type="Gene3D" id="3.90.1720.10">
    <property type="entry name" value="endopeptidase domain like (from Nostoc punctiforme)"/>
    <property type="match status" value="1"/>
</dbReference>
<keyword evidence="2" id="KW-1185">Reference proteome</keyword>
<reference evidence="2" key="1">
    <citation type="submission" date="2016-10" db="EMBL/GenBank/DDBJ databases">
        <authorList>
            <person name="Varghese N."/>
            <person name="Submissions S."/>
        </authorList>
    </citation>
    <scope>NUCLEOTIDE SEQUENCE [LARGE SCALE GENOMIC DNA]</scope>
    <source>
        <strain evidence="2">BS3775</strain>
    </source>
</reference>
<proteinExistence type="predicted"/>
<sequence>MFEKYLNASYEDGGRGPARLDCWGLARLVRHEVYGLPLLPSWGYVRNTMPKEFTKAVNEGAAAMERCEPEVGAIACVWRGQICIHVAVIIEVDSRLHGMEMKPSGATIKPLRKFQDQYLTVSYHRDRTLPEQT</sequence>